<organism evidence="1 2">
    <name type="scientific">Austropuccinia psidii MF-1</name>
    <dbReference type="NCBI Taxonomy" id="1389203"/>
    <lineage>
        <taxon>Eukaryota</taxon>
        <taxon>Fungi</taxon>
        <taxon>Dikarya</taxon>
        <taxon>Basidiomycota</taxon>
        <taxon>Pucciniomycotina</taxon>
        <taxon>Pucciniomycetes</taxon>
        <taxon>Pucciniales</taxon>
        <taxon>Sphaerophragmiaceae</taxon>
        <taxon>Austropuccinia</taxon>
    </lineage>
</organism>
<sequence>MRLNQATSGNNQQTELWQESKHKEDMYKIELINLIQSFQHEFINSQRCSSSKINDIKPLLHTLPRISTRLNQNEHSGIPNPQVLDVKNSQLKNKISTSFHKLEPSRGQAPLKEWPHFNGEGEYDHIEFIRGIDMIEEDFELPDRLVTARFDTLSTRSARRWYIKLRQAYGHQCWTWWETQIINKWANDAQRFQVETDFEYARFNADKDKASPWFCQKKRKINSIISRHVKIYDSQKNSNTMSR</sequence>
<protein>
    <recommendedName>
        <fullName evidence="3">Retrotransposon gag domain-containing protein</fullName>
    </recommendedName>
</protein>
<evidence type="ECO:0000313" key="1">
    <source>
        <dbReference type="EMBL" id="MBW0567451.1"/>
    </source>
</evidence>
<gene>
    <name evidence="1" type="ORF">O181_107166</name>
</gene>
<evidence type="ECO:0000313" key="2">
    <source>
        <dbReference type="Proteomes" id="UP000765509"/>
    </source>
</evidence>
<proteinExistence type="predicted"/>
<dbReference type="Proteomes" id="UP000765509">
    <property type="component" value="Unassembled WGS sequence"/>
</dbReference>
<accession>A0A9Q3JSB5</accession>
<dbReference type="EMBL" id="AVOT02080906">
    <property type="protein sequence ID" value="MBW0567451.1"/>
    <property type="molecule type" value="Genomic_DNA"/>
</dbReference>
<dbReference type="AlphaFoldDB" id="A0A9Q3JSB5"/>
<keyword evidence="2" id="KW-1185">Reference proteome</keyword>
<comment type="caution">
    <text evidence="1">The sequence shown here is derived from an EMBL/GenBank/DDBJ whole genome shotgun (WGS) entry which is preliminary data.</text>
</comment>
<reference evidence="1" key="1">
    <citation type="submission" date="2021-03" db="EMBL/GenBank/DDBJ databases">
        <title>Draft genome sequence of rust myrtle Austropuccinia psidii MF-1, a brazilian biotype.</title>
        <authorList>
            <person name="Quecine M.C."/>
            <person name="Pachon D.M.R."/>
            <person name="Bonatelli M.L."/>
            <person name="Correr F.H."/>
            <person name="Franceschini L.M."/>
            <person name="Leite T.F."/>
            <person name="Margarido G.R.A."/>
            <person name="Almeida C.A."/>
            <person name="Ferrarezi J.A."/>
            <person name="Labate C.A."/>
        </authorList>
    </citation>
    <scope>NUCLEOTIDE SEQUENCE</scope>
    <source>
        <strain evidence="1">MF-1</strain>
    </source>
</reference>
<name>A0A9Q3JSB5_9BASI</name>
<evidence type="ECO:0008006" key="3">
    <source>
        <dbReference type="Google" id="ProtNLM"/>
    </source>
</evidence>